<evidence type="ECO:0000313" key="2">
    <source>
        <dbReference type="Proteomes" id="UP000182360"/>
    </source>
</evidence>
<accession>A0A1H9B2R4</accession>
<dbReference type="RefSeq" id="WP_074640671.1">
    <property type="nucleotide sequence ID" value="NZ_FOFU01000001.1"/>
</dbReference>
<dbReference type="Proteomes" id="UP000182360">
    <property type="component" value="Unassembled WGS sequence"/>
</dbReference>
<dbReference type="AlphaFoldDB" id="A0A1H9B2R4"/>
<dbReference type="OrthoDB" id="9923452at2"/>
<organism evidence="1 2">
    <name type="scientific">Treponema bryantii</name>
    <dbReference type="NCBI Taxonomy" id="163"/>
    <lineage>
        <taxon>Bacteria</taxon>
        <taxon>Pseudomonadati</taxon>
        <taxon>Spirochaetota</taxon>
        <taxon>Spirochaetia</taxon>
        <taxon>Spirochaetales</taxon>
        <taxon>Treponemataceae</taxon>
        <taxon>Treponema</taxon>
    </lineage>
</organism>
<name>A0A1H9B2R4_9SPIR</name>
<protein>
    <submittedName>
        <fullName evidence="1">Uncharacterized protein</fullName>
    </submittedName>
</protein>
<gene>
    <name evidence="1" type="ORF">SAMN04487977_101558</name>
</gene>
<evidence type="ECO:0000313" key="1">
    <source>
        <dbReference type="EMBL" id="SEP83350.1"/>
    </source>
</evidence>
<dbReference type="EMBL" id="FOFU01000001">
    <property type="protein sequence ID" value="SEP83350.1"/>
    <property type="molecule type" value="Genomic_DNA"/>
</dbReference>
<reference evidence="1 2" key="1">
    <citation type="submission" date="2016-10" db="EMBL/GenBank/DDBJ databases">
        <authorList>
            <person name="de Groot N.N."/>
        </authorList>
    </citation>
    <scope>NUCLEOTIDE SEQUENCE [LARGE SCALE GENOMIC DNA]</scope>
    <source>
        <strain evidence="1 2">B25</strain>
    </source>
</reference>
<sequence length="228" mass="25990">MEVKRTERGWAGHFICAESCKFRRNTLLECGDIKVVVSTVGAMYLNGKLEEIGLKRHYETMAFYVDDASGEYKDADVSREIFFESNGALKLHKKGYIDNEANDMHEAVVKELTEKNGKRSGIVMGCYVEVSNKPEWLQSNCSFAWEGLIFPKWEDFEKGHLPVVLVDNGGFQAAGVAYCKREYERFTYPEDYRPKIVFSVAIEKLKAVSDVEGYLKNEGENAQTQDTY</sequence>
<keyword evidence="2" id="KW-1185">Reference proteome</keyword>
<proteinExistence type="predicted"/>